<proteinExistence type="predicted"/>
<reference evidence="1" key="1">
    <citation type="submission" date="2020-05" db="EMBL/GenBank/DDBJ databases">
        <title>Large-scale comparative analyses of tick genomes elucidate their genetic diversity and vector capacities.</title>
        <authorList>
            <person name="Jia N."/>
            <person name="Wang J."/>
            <person name="Shi W."/>
            <person name="Du L."/>
            <person name="Sun Y."/>
            <person name="Zhan W."/>
            <person name="Jiang J."/>
            <person name="Wang Q."/>
            <person name="Zhang B."/>
            <person name="Ji P."/>
            <person name="Sakyi L.B."/>
            <person name="Cui X."/>
            <person name="Yuan T."/>
            <person name="Jiang B."/>
            <person name="Yang W."/>
            <person name="Lam T.T.-Y."/>
            <person name="Chang Q."/>
            <person name="Ding S."/>
            <person name="Wang X."/>
            <person name="Zhu J."/>
            <person name="Ruan X."/>
            <person name="Zhao L."/>
            <person name="Wei J."/>
            <person name="Que T."/>
            <person name="Du C."/>
            <person name="Cheng J."/>
            <person name="Dai P."/>
            <person name="Han X."/>
            <person name="Huang E."/>
            <person name="Gao Y."/>
            <person name="Liu J."/>
            <person name="Shao H."/>
            <person name="Ye R."/>
            <person name="Li L."/>
            <person name="Wei W."/>
            <person name="Wang X."/>
            <person name="Wang C."/>
            <person name="Yang T."/>
            <person name="Huo Q."/>
            <person name="Li W."/>
            <person name="Guo W."/>
            <person name="Chen H."/>
            <person name="Zhou L."/>
            <person name="Ni X."/>
            <person name="Tian J."/>
            <person name="Zhou Y."/>
            <person name="Sheng Y."/>
            <person name="Liu T."/>
            <person name="Pan Y."/>
            <person name="Xia L."/>
            <person name="Li J."/>
            <person name="Zhao F."/>
            <person name="Cao W."/>
        </authorList>
    </citation>
    <scope>NUCLEOTIDE SEQUENCE</scope>
    <source>
        <strain evidence="1">Hyas-2018</strain>
    </source>
</reference>
<gene>
    <name evidence="1" type="ORF">HPB50_000017</name>
</gene>
<organism evidence="1 2">
    <name type="scientific">Hyalomma asiaticum</name>
    <name type="common">Tick</name>
    <dbReference type="NCBI Taxonomy" id="266040"/>
    <lineage>
        <taxon>Eukaryota</taxon>
        <taxon>Metazoa</taxon>
        <taxon>Ecdysozoa</taxon>
        <taxon>Arthropoda</taxon>
        <taxon>Chelicerata</taxon>
        <taxon>Arachnida</taxon>
        <taxon>Acari</taxon>
        <taxon>Parasitiformes</taxon>
        <taxon>Ixodida</taxon>
        <taxon>Ixodoidea</taxon>
        <taxon>Ixodidae</taxon>
        <taxon>Hyalomminae</taxon>
        <taxon>Hyalomma</taxon>
    </lineage>
</organism>
<evidence type="ECO:0000313" key="2">
    <source>
        <dbReference type="Proteomes" id="UP000821845"/>
    </source>
</evidence>
<evidence type="ECO:0000313" key="1">
    <source>
        <dbReference type="EMBL" id="KAH6927156.1"/>
    </source>
</evidence>
<dbReference type="EMBL" id="CM023486">
    <property type="protein sequence ID" value="KAH6927156.1"/>
    <property type="molecule type" value="Genomic_DNA"/>
</dbReference>
<dbReference type="Proteomes" id="UP000821845">
    <property type="component" value="Chromosome 6"/>
</dbReference>
<keyword evidence="2" id="KW-1185">Reference proteome</keyword>
<sequence>MPDMPESTGQSLECDAVWPQLLPGLHEDGVQQQQQSAVCRVQKQLLSQRCLLCRDHSSAGLTLQVFHKGHPALGSAAEISGECVHLGVSAERPVVQRRKELPVLQTKRLSNRQQSSSNSYSE</sequence>
<name>A0ACB7RZR8_HYAAI</name>
<protein>
    <submittedName>
        <fullName evidence="1">Uncharacterized protein</fullName>
    </submittedName>
</protein>
<accession>A0ACB7RZR8</accession>
<comment type="caution">
    <text evidence="1">The sequence shown here is derived from an EMBL/GenBank/DDBJ whole genome shotgun (WGS) entry which is preliminary data.</text>
</comment>